<dbReference type="Pfam" id="PF00005">
    <property type="entry name" value="ABC_tran"/>
    <property type="match status" value="1"/>
</dbReference>
<sequence length="439" mass="49335">MNHYYYFFLLFHYYLAVHLCDALQSGGLLFDFNDNTHDQSSIKEYCETFITYNQVVALLSRNTCASIENSKKNKNKNDRIGRQIDAGNFDIKALQTTVNDHRTMIEYLFNNTINETVLAKALYDHSRKAPSFTTITATAAPGVTTTAITTSAIKATAAVTTTAGDTPASDTATTNINTSNSTADAGKATTFRIVVGDLMSTQGTVYIDGQNVHRRIRSTSRLGYCPQENCGMEFLTVQDSLYLLAPIRGIRWSRIEKIVSRMSSLFLLEPFLNNYIHQLNGETKRSLHAALTLIGPPLVATLDEPTTAKLTIILTSHSMDECERVCNRLGIMVRRQLACLGTIQHLKSKFGQGYRIEIKTRSTSDYTIMTNIQTFFLAQKQYHFEVKEITQSTGIFQSLRSTPAELFQFLEENKQRLNIGTYTISQTTLEQIFLSFGKE</sequence>
<proteinExistence type="predicted"/>
<evidence type="ECO:0000313" key="3">
    <source>
        <dbReference type="EMBL" id="CAF4108460.1"/>
    </source>
</evidence>
<dbReference type="GO" id="GO:0016020">
    <property type="term" value="C:membrane"/>
    <property type="evidence" value="ECO:0007669"/>
    <property type="project" value="InterPro"/>
</dbReference>
<dbReference type="GO" id="GO:0005524">
    <property type="term" value="F:ATP binding"/>
    <property type="evidence" value="ECO:0007669"/>
    <property type="project" value="InterPro"/>
</dbReference>
<dbReference type="InterPro" id="IPR027417">
    <property type="entry name" value="P-loop_NTPase"/>
</dbReference>
<dbReference type="InterPro" id="IPR026082">
    <property type="entry name" value="ABCA"/>
</dbReference>
<feature type="domain" description="ABC transporter" evidence="2">
    <location>
        <begin position="185"/>
        <end position="307"/>
    </location>
</feature>
<protein>
    <recommendedName>
        <fullName evidence="2">ABC transporter domain-containing protein</fullName>
    </recommendedName>
</protein>
<dbReference type="AlphaFoldDB" id="A0A819VF09"/>
<dbReference type="PANTHER" id="PTHR19229:SF250">
    <property type="entry name" value="ABC TRANSPORTER DOMAIN-CONTAINING PROTEIN-RELATED"/>
    <property type="match status" value="1"/>
</dbReference>
<dbReference type="SUPFAM" id="SSF52540">
    <property type="entry name" value="P-loop containing nucleoside triphosphate hydrolases"/>
    <property type="match status" value="1"/>
</dbReference>
<comment type="caution">
    <text evidence="3">The sequence shown here is derived from an EMBL/GenBank/DDBJ whole genome shotgun (WGS) entry which is preliminary data.</text>
</comment>
<reference evidence="3" key="1">
    <citation type="submission" date="2021-02" db="EMBL/GenBank/DDBJ databases">
        <authorList>
            <person name="Nowell W R."/>
        </authorList>
    </citation>
    <scope>NUCLEOTIDE SEQUENCE</scope>
</reference>
<name>A0A819VF09_9BILA</name>
<evidence type="ECO:0000313" key="4">
    <source>
        <dbReference type="Proteomes" id="UP000663836"/>
    </source>
</evidence>
<dbReference type="Proteomes" id="UP000663836">
    <property type="component" value="Unassembled WGS sequence"/>
</dbReference>
<evidence type="ECO:0000259" key="2">
    <source>
        <dbReference type="Pfam" id="PF00005"/>
    </source>
</evidence>
<dbReference type="InterPro" id="IPR003439">
    <property type="entry name" value="ABC_transporter-like_ATP-bd"/>
</dbReference>
<keyword evidence="1" id="KW-0732">Signal</keyword>
<dbReference type="GO" id="GO:0140359">
    <property type="term" value="F:ABC-type transporter activity"/>
    <property type="evidence" value="ECO:0007669"/>
    <property type="project" value="InterPro"/>
</dbReference>
<organism evidence="3 4">
    <name type="scientific">Rotaria sordida</name>
    <dbReference type="NCBI Taxonomy" id="392033"/>
    <lineage>
        <taxon>Eukaryota</taxon>
        <taxon>Metazoa</taxon>
        <taxon>Spiralia</taxon>
        <taxon>Gnathifera</taxon>
        <taxon>Rotifera</taxon>
        <taxon>Eurotatoria</taxon>
        <taxon>Bdelloidea</taxon>
        <taxon>Philodinida</taxon>
        <taxon>Philodinidae</taxon>
        <taxon>Rotaria</taxon>
    </lineage>
</organism>
<feature type="chain" id="PRO_5032733444" description="ABC transporter domain-containing protein" evidence="1">
    <location>
        <begin position="23"/>
        <end position="439"/>
    </location>
</feature>
<evidence type="ECO:0000256" key="1">
    <source>
        <dbReference type="SAM" id="SignalP"/>
    </source>
</evidence>
<dbReference type="GO" id="GO:0016887">
    <property type="term" value="F:ATP hydrolysis activity"/>
    <property type="evidence" value="ECO:0007669"/>
    <property type="project" value="InterPro"/>
</dbReference>
<accession>A0A819VF09</accession>
<dbReference type="GO" id="GO:0005319">
    <property type="term" value="F:lipid transporter activity"/>
    <property type="evidence" value="ECO:0007669"/>
    <property type="project" value="TreeGrafter"/>
</dbReference>
<dbReference type="EMBL" id="CAJOBD010008265">
    <property type="protein sequence ID" value="CAF4108460.1"/>
    <property type="molecule type" value="Genomic_DNA"/>
</dbReference>
<feature type="signal peptide" evidence="1">
    <location>
        <begin position="1"/>
        <end position="22"/>
    </location>
</feature>
<gene>
    <name evidence="3" type="ORF">JBS370_LOCUS32080</name>
</gene>
<dbReference type="PANTHER" id="PTHR19229">
    <property type="entry name" value="ATP-BINDING CASSETTE TRANSPORTER SUBFAMILY A ABCA"/>
    <property type="match status" value="1"/>
</dbReference>
<dbReference type="Gene3D" id="3.40.50.300">
    <property type="entry name" value="P-loop containing nucleotide triphosphate hydrolases"/>
    <property type="match status" value="1"/>
</dbReference>